<proteinExistence type="inferred from homology"/>
<dbReference type="PANTHER" id="PTHR30023">
    <property type="entry name" value="D-ALANYL-D-ALANINE CARBOXYPEPTIDASE"/>
    <property type="match status" value="1"/>
</dbReference>
<dbReference type="AlphaFoldDB" id="A0A2S7IIP9"/>
<dbReference type="PANTHER" id="PTHR30023:SF0">
    <property type="entry name" value="PENICILLIN-SENSITIVE CARBOXYPEPTIDASE A"/>
    <property type="match status" value="1"/>
</dbReference>
<name>A0A2S7IIP9_9BACT</name>
<dbReference type="Pfam" id="PF02113">
    <property type="entry name" value="Peptidase_S13"/>
    <property type="match status" value="2"/>
</dbReference>
<evidence type="ECO:0008006" key="5">
    <source>
        <dbReference type="Google" id="ProtNLM"/>
    </source>
</evidence>
<dbReference type="PRINTS" id="PR00922">
    <property type="entry name" value="DADACBPTASE3"/>
</dbReference>
<protein>
    <recommendedName>
        <fullName evidence="5">D-alanyl-D-alanine carboxypeptidase/D-alanyl-D-alanine-endopeptidase</fullName>
    </recommendedName>
</protein>
<comment type="similarity">
    <text evidence="1">Belongs to the peptidase S13 family.</text>
</comment>
<comment type="caution">
    <text evidence="3">The sequence shown here is derived from an EMBL/GenBank/DDBJ whole genome shotgun (WGS) entry which is preliminary data.</text>
</comment>
<dbReference type="GO" id="GO:0004185">
    <property type="term" value="F:serine-type carboxypeptidase activity"/>
    <property type="evidence" value="ECO:0007669"/>
    <property type="project" value="InterPro"/>
</dbReference>
<keyword evidence="2" id="KW-0378">Hydrolase</keyword>
<gene>
    <name evidence="3" type="ORF">C5O19_17470</name>
</gene>
<dbReference type="EMBL" id="PTRA01000003">
    <property type="protein sequence ID" value="PQA56145.1"/>
    <property type="molecule type" value="Genomic_DNA"/>
</dbReference>
<organism evidence="3 4">
    <name type="scientific">Siphonobacter curvatus</name>
    <dbReference type="NCBI Taxonomy" id="2094562"/>
    <lineage>
        <taxon>Bacteria</taxon>
        <taxon>Pseudomonadati</taxon>
        <taxon>Bacteroidota</taxon>
        <taxon>Cytophagia</taxon>
        <taxon>Cytophagales</taxon>
        <taxon>Cytophagaceae</taxon>
        <taxon>Siphonobacter</taxon>
    </lineage>
</organism>
<accession>A0A2S7IIP9</accession>
<dbReference type="InterPro" id="IPR000667">
    <property type="entry name" value="Peptidase_S13"/>
</dbReference>
<evidence type="ECO:0000256" key="1">
    <source>
        <dbReference type="ARBA" id="ARBA00006096"/>
    </source>
</evidence>
<dbReference type="GO" id="GO:0000270">
    <property type="term" value="P:peptidoglycan metabolic process"/>
    <property type="evidence" value="ECO:0007669"/>
    <property type="project" value="TreeGrafter"/>
</dbReference>
<sequence>MLLTLFFNLVTRTFKARITLSPMKFLWYCLLCLVLLGQSSCRVSRQRSSLTSLDTLWQSNAFQHHHAGLMILDADTRKVVYQHNAERYFVPASNTKLFTFYAGMKMLGDSIEALRYVVQQDSLIFWGTGDPSLLNPNLPSTKVVDFLQSRSEKLYFWPGNPLLKPYGPGWAWDDYNDYYQAERTSLPLYGNVVRFTRKSDQTVQANPSQFRYTLDTLHRDFQVRRAETENLFYGTKAPIPLRYEQDVPFRTSTEVTLQLLSDTLQKPITPLPAFTSKVYQPLRSVASDTLFKRMLQPSDNFLAEQILLLVCAKLEQPFDPGTAIDYMLNNHLRDLPDAPHWVDGSGLSRYNLFTPRSIVALLEKLLAEVPRERLFPLLAVGGQSGTLRNSYRSADRKPYLFGKTGSLSTCYNLSGYLLTKTGKTLLVSFMNNNFNRPTSEVRKEVERVLTAIHEQY</sequence>
<reference evidence="4" key="1">
    <citation type="submission" date="2018-02" db="EMBL/GenBank/DDBJ databases">
        <title>Genome sequencing of Solimonas sp. HR-BB.</title>
        <authorList>
            <person name="Lee Y."/>
            <person name="Jeon C.O."/>
        </authorList>
    </citation>
    <scope>NUCLEOTIDE SEQUENCE [LARGE SCALE GENOMIC DNA]</scope>
    <source>
        <strain evidence="4">HR-U</strain>
    </source>
</reference>
<dbReference type="InterPro" id="IPR012338">
    <property type="entry name" value="Beta-lactam/transpept-like"/>
</dbReference>
<evidence type="ECO:0000313" key="4">
    <source>
        <dbReference type="Proteomes" id="UP000239590"/>
    </source>
</evidence>
<evidence type="ECO:0000313" key="3">
    <source>
        <dbReference type="EMBL" id="PQA56145.1"/>
    </source>
</evidence>
<dbReference type="Gene3D" id="3.40.710.10">
    <property type="entry name" value="DD-peptidase/beta-lactamase superfamily"/>
    <property type="match status" value="2"/>
</dbReference>
<dbReference type="SUPFAM" id="SSF56601">
    <property type="entry name" value="beta-lactamase/transpeptidase-like"/>
    <property type="match status" value="1"/>
</dbReference>
<evidence type="ECO:0000256" key="2">
    <source>
        <dbReference type="ARBA" id="ARBA00022801"/>
    </source>
</evidence>
<keyword evidence="4" id="KW-1185">Reference proteome</keyword>
<dbReference type="Proteomes" id="UP000239590">
    <property type="component" value="Unassembled WGS sequence"/>
</dbReference>
<dbReference type="GO" id="GO:0006508">
    <property type="term" value="P:proteolysis"/>
    <property type="evidence" value="ECO:0007669"/>
    <property type="project" value="InterPro"/>
</dbReference>